<gene>
    <name evidence="1" type="ORF">NDU88_006512</name>
</gene>
<dbReference type="Proteomes" id="UP001066276">
    <property type="component" value="Chromosome 1_1"/>
</dbReference>
<dbReference type="AlphaFoldDB" id="A0AAV7X1R9"/>
<dbReference type="EMBL" id="JANPWB010000001">
    <property type="protein sequence ID" value="KAJ1218941.1"/>
    <property type="molecule type" value="Genomic_DNA"/>
</dbReference>
<proteinExistence type="predicted"/>
<protein>
    <submittedName>
        <fullName evidence="1">Uncharacterized protein</fullName>
    </submittedName>
</protein>
<sequence length="151" mass="15431">MASPCCSPAPGLGCPRSPGAMFSPARTSQRSRRLLAATSSVACQETGPSLFWAHLWASAALGPPSPAPPALGTQALPGMLLPSSCPGSSTVTCCTNEATSRRQARALFRVPAALVHRDSPHPQLATVPPLSADGLSGLPPSLIVSPTRVGW</sequence>
<reference evidence="1" key="1">
    <citation type="journal article" date="2022" name="bioRxiv">
        <title>Sequencing and chromosome-scale assembly of the giantPleurodeles waltlgenome.</title>
        <authorList>
            <person name="Brown T."/>
            <person name="Elewa A."/>
            <person name="Iarovenko S."/>
            <person name="Subramanian E."/>
            <person name="Araus A.J."/>
            <person name="Petzold A."/>
            <person name="Susuki M."/>
            <person name="Suzuki K.-i.T."/>
            <person name="Hayashi T."/>
            <person name="Toyoda A."/>
            <person name="Oliveira C."/>
            <person name="Osipova E."/>
            <person name="Leigh N.D."/>
            <person name="Simon A."/>
            <person name="Yun M.H."/>
        </authorList>
    </citation>
    <scope>NUCLEOTIDE SEQUENCE</scope>
    <source>
        <strain evidence="1">20211129_DDA</strain>
        <tissue evidence="1">Liver</tissue>
    </source>
</reference>
<comment type="caution">
    <text evidence="1">The sequence shown here is derived from an EMBL/GenBank/DDBJ whole genome shotgun (WGS) entry which is preliminary data.</text>
</comment>
<evidence type="ECO:0000313" key="1">
    <source>
        <dbReference type="EMBL" id="KAJ1218941.1"/>
    </source>
</evidence>
<keyword evidence="2" id="KW-1185">Reference proteome</keyword>
<evidence type="ECO:0000313" key="2">
    <source>
        <dbReference type="Proteomes" id="UP001066276"/>
    </source>
</evidence>
<accession>A0AAV7X1R9</accession>
<organism evidence="1 2">
    <name type="scientific">Pleurodeles waltl</name>
    <name type="common">Iberian ribbed newt</name>
    <dbReference type="NCBI Taxonomy" id="8319"/>
    <lineage>
        <taxon>Eukaryota</taxon>
        <taxon>Metazoa</taxon>
        <taxon>Chordata</taxon>
        <taxon>Craniata</taxon>
        <taxon>Vertebrata</taxon>
        <taxon>Euteleostomi</taxon>
        <taxon>Amphibia</taxon>
        <taxon>Batrachia</taxon>
        <taxon>Caudata</taxon>
        <taxon>Salamandroidea</taxon>
        <taxon>Salamandridae</taxon>
        <taxon>Pleurodelinae</taxon>
        <taxon>Pleurodeles</taxon>
    </lineage>
</organism>
<name>A0AAV7X1R9_PLEWA</name>